<evidence type="ECO:0000256" key="8">
    <source>
        <dbReference type="ARBA" id="ARBA00075111"/>
    </source>
</evidence>
<evidence type="ECO:0000313" key="12">
    <source>
        <dbReference type="EMBL" id="QSX09085.1"/>
    </source>
</evidence>
<accession>A0A975AJ09</accession>
<feature type="domain" description="AMP-dependent ligase C-terminal" evidence="11">
    <location>
        <begin position="334"/>
        <end position="430"/>
    </location>
</feature>
<evidence type="ECO:0000313" key="13">
    <source>
        <dbReference type="Proteomes" id="UP000663499"/>
    </source>
</evidence>
<dbReference type="Gene3D" id="3.30.300.30">
    <property type="match status" value="1"/>
</dbReference>
<comment type="catalytic activity">
    <reaction evidence="9">
        <text>2-phenylacetate + ATP + CoA = phenylacetyl-CoA + AMP + diphosphate</text>
        <dbReference type="Rhea" id="RHEA:20956"/>
        <dbReference type="ChEBI" id="CHEBI:18401"/>
        <dbReference type="ChEBI" id="CHEBI:30616"/>
        <dbReference type="ChEBI" id="CHEBI:33019"/>
        <dbReference type="ChEBI" id="CHEBI:57287"/>
        <dbReference type="ChEBI" id="CHEBI:57390"/>
        <dbReference type="ChEBI" id="CHEBI:456215"/>
        <dbReference type="EC" id="6.2.1.30"/>
    </reaction>
</comment>
<evidence type="ECO:0000256" key="4">
    <source>
        <dbReference type="ARBA" id="ARBA00060591"/>
    </source>
</evidence>
<evidence type="ECO:0000256" key="6">
    <source>
        <dbReference type="ARBA" id="ARBA00066629"/>
    </source>
</evidence>
<dbReference type="KEGG" id="alka:J0B03_03175"/>
<comment type="similarity">
    <text evidence="5 9">Belongs to the phenylacetyl-CoA ligase family.</text>
</comment>
<keyword evidence="3 9" id="KW-0547">Nucleotide-binding</keyword>
<proteinExistence type="inferred from homology"/>
<dbReference type="GO" id="GO:0010124">
    <property type="term" value="P:phenylacetate catabolic process"/>
    <property type="evidence" value="ECO:0007669"/>
    <property type="project" value="UniProtKB-UniRule"/>
</dbReference>
<evidence type="ECO:0000259" key="10">
    <source>
        <dbReference type="Pfam" id="PF00501"/>
    </source>
</evidence>
<name>A0A975AJ09_9FIRM</name>
<comment type="subunit">
    <text evidence="1">Monomer.</text>
</comment>
<dbReference type="EMBL" id="CP071444">
    <property type="protein sequence ID" value="QSX09085.1"/>
    <property type="molecule type" value="Genomic_DNA"/>
</dbReference>
<dbReference type="GO" id="GO:0047475">
    <property type="term" value="F:phenylacetate-CoA ligase activity"/>
    <property type="evidence" value="ECO:0007669"/>
    <property type="project" value="UniProtKB-EC"/>
</dbReference>
<dbReference type="Proteomes" id="UP000663499">
    <property type="component" value="Chromosome"/>
</dbReference>
<evidence type="ECO:0000256" key="3">
    <source>
        <dbReference type="ARBA" id="ARBA00022741"/>
    </source>
</evidence>
<comment type="pathway">
    <text evidence="4 9">Aromatic compound metabolism; phenylacetate degradation.</text>
</comment>
<dbReference type="FunFam" id="3.40.50.12780:FF:000016">
    <property type="entry name" value="Phenylacetate-coenzyme A ligase"/>
    <property type="match status" value="1"/>
</dbReference>
<evidence type="ECO:0000256" key="2">
    <source>
        <dbReference type="ARBA" id="ARBA00022598"/>
    </source>
</evidence>
<evidence type="ECO:0000256" key="1">
    <source>
        <dbReference type="ARBA" id="ARBA00011245"/>
    </source>
</evidence>
<dbReference type="InterPro" id="IPR011880">
    <property type="entry name" value="PA_CoA_ligase"/>
</dbReference>
<evidence type="ECO:0000259" key="11">
    <source>
        <dbReference type="Pfam" id="PF14535"/>
    </source>
</evidence>
<dbReference type="RefSeq" id="WP_207300424.1">
    <property type="nucleotide sequence ID" value="NZ_CP071444.1"/>
</dbReference>
<feature type="domain" description="AMP-dependent synthetase/ligase" evidence="10">
    <location>
        <begin position="82"/>
        <end position="284"/>
    </location>
</feature>
<dbReference type="AlphaFoldDB" id="A0A975AJ09"/>
<dbReference type="GO" id="GO:0000166">
    <property type="term" value="F:nucleotide binding"/>
    <property type="evidence" value="ECO:0007669"/>
    <property type="project" value="UniProtKB-KW"/>
</dbReference>
<sequence length="437" mass="49270">MIWNQHYECMSREDMKKVQDERLRQTVERVYYNVEFYRRKMQALGLEPYDIQGIEDLPKLPFTTKDDLRDNYPFGLFATPMENVMRIHASSGTTGKATIVGYTRHDVDIFSEVVARSLSAAGVGKNDILQNAYGYGLFTGGLGIHYGAEKLGVTVVPISAGNTKKQVQFLMDFGTTAMSLTPSYALYLAETLEEMGVDPKNLKLKVGIFGAEPWTESMRREIEKRLQIKAIDIYGLSEIIGPGVSIECMEQNGLHIAEDHFFPEIIDPATKEPLPPGEEGELVFTTLTKEALPLIRYRTRDLTTLDYQPCNCGRTTVRMKKCTGRSDDMLIIRGVNVFPSQVESVLLELNATSPHYLLIVDRVNNLDTLEVLVEVDEQIFSDEIKGLEHLTRKITQALESTLNIAVKVKLVEPQTIARSEGKATRVIDKRKLKEDHS</sequence>
<dbReference type="SUPFAM" id="SSF56801">
    <property type="entry name" value="Acetyl-CoA synthetase-like"/>
    <property type="match status" value="1"/>
</dbReference>
<dbReference type="InterPro" id="IPR045851">
    <property type="entry name" value="AMP-bd_C_sf"/>
</dbReference>
<dbReference type="Pfam" id="PF14535">
    <property type="entry name" value="AMP-binding_C_2"/>
    <property type="match status" value="1"/>
</dbReference>
<evidence type="ECO:0000256" key="7">
    <source>
        <dbReference type="ARBA" id="ARBA00068695"/>
    </source>
</evidence>
<keyword evidence="2 9" id="KW-0436">Ligase</keyword>
<dbReference type="InterPro" id="IPR028154">
    <property type="entry name" value="AMP-dep_Lig_C"/>
</dbReference>
<reference evidence="12" key="1">
    <citation type="submission" date="2021-03" db="EMBL/GenBank/DDBJ databases">
        <title>Alkalibacter marinus sp. nov., isolated from tidal flat sediment.</title>
        <authorList>
            <person name="Namirimu T."/>
            <person name="Yang J.-A."/>
            <person name="Yang S.-H."/>
            <person name="Kim Y.-J."/>
            <person name="Kwon K.K."/>
        </authorList>
    </citation>
    <scope>NUCLEOTIDE SEQUENCE</scope>
    <source>
        <strain evidence="12">ES005</strain>
    </source>
</reference>
<dbReference type="PANTHER" id="PTHR43439">
    <property type="entry name" value="PHENYLACETATE-COENZYME A LIGASE"/>
    <property type="match status" value="1"/>
</dbReference>
<dbReference type="CDD" id="cd05913">
    <property type="entry name" value="PaaK"/>
    <property type="match status" value="1"/>
</dbReference>
<evidence type="ECO:0000256" key="9">
    <source>
        <dbReference type="PIRNR" id="PIRNR006444"/>
    </source>
</evidence>
<dbReference type="InterPro" id="IPR042099">
    <property type="entry name" value="ANL_N_sf"/>
</dbReference>
<comment type="function">
    <text evidence="9">Catalyzes the activation of phenylacetic acid (PA) to phenylacetyl-CoA (PA-CoA).</text>
</comment>
<dbReference type="PANTHER" id="PTHR43439:SF1">
    <property type="entry name" value="PHENYLACETATE-COENZYME A LIGASE"/>
    <property type="match status" value="1"/>
</dbReference>
<dbReference type="PIRSF" id="PIRSF006444">
    <property type="entry name" value="PaaK"/>
    <property type="match status" value="1"/>
</dbReference>
<dbReference type="EC" id="6.2.1.30" evidence="6 9"/>
<dbReference type="InterPro" id="IPR051414">
    <property type="entry name" value="Adenylate-forming_Reductase"/>
</dbReference>
<organism evidence="12 13">
    <name type="scientific">Alkalibacter rhizosphaerae</name>
    <dbReference type="NCBI Taxonomy" id="2815577"/>
    <lineage>
        <taxon>Bacteria</taxon>
        <taxon>Bacillati</taxon>
        <taxon>Bacillota</taxon>
        <taxon>Clostridia</taxon>
        <taxon>Eubacteriales</taxon>
        <taxon>Eubacteriaceae</taxon>
        <taxon>Alkalibacter</taxon>
    </lineage>
</organism>
<dbReference type="Gene3D" id="3.40.50.12780">
    <property type="entry name" value="N-terminal domain of ligase-like"/>
    <property type="match status" value="1"/>
</dbReference>
<evidence type="ECO:0000256" key="5">
    <source>
        <dbReference type="ARBA" id="ARBA00061566"/>
    </source>
</evidence>
<dbReference type="Pfam" id="PF00501">
    <property type="entry name" value="AMP-binding"/>
    <property type="match status" value="1"/>
</dbReference>
<keyword evidence="13" id="KW-1185">Reference proteome</keyword>
<dbReference type="InterPro" id="IPR000873">
    <property type="entry name" value="AMP-dep_synth/lig_dom"/>
</dbReference>
<protein>
    <recommendedName>
        <fullName evidence="7 9">Phenylacetate-coenzyme A ligase</fullName>
        <ecNumber evidence="6 9">6.2.1.30</ecNumber>
    </recommendedName>
    <alternativeName>
        <fullName evidence="8 9">Phenylacetyl-CoA ligase</fullName>
    </alternativeName>
</protein>
<gene>
    <name evidence="12" type="ORF">J0B03_03175</name>
</gene>